<name>A0A9Q0MJA5_BLOTA</name>
<feature type="domain" description="DM" evidence="8">
    <location>
        <begin position="43"/>
        <end position="90"/>
    </location>
</feature>
<feature type="DNA-binding region" description="DM" evidence="6">
    <location>
        <begin position="43"/>
        <end position="90"/>
    </location>
</feature>
<evidence type="ECO:0000256" key="3">
    <source>
        <dbReference type="ARBA" id="ARBA00022833"/>
    </source>
</evidence>
<keyword evidence="3 6" id="KW-0862">Zinc</keyword>
<dbReference type="EMBL" id="JAPWDV010000001">
    <property type="protein sequence ID" value="KAJ6225467.1"/>
    <property type="molecule type" value="Genomic_DNA"/>
</dbReference>
<dbReference type="InterPro" id="IPR009060">
    <property type="entry name" value="UBA-like_sf"/>
</dbReference>
<feature type="region of interest" description="Disordered" evidence="7">
    <location>
        <begin position="328"/>
        <end position="350"/>
    </location>
</feature>
<dbReference type="PANTHER" id="PTHR12322:SF118">
    <property type="entry name" value="DM DOMAIN-CONTAINING PROTEIN"/>
    <property type="match status" value="1"/>
</dbReference>
<comment type="caution">
    <text evidence="9">The sequence shown here is derived from an EMBL/GenBank/DDBJ whole genome shotgun (WGS) entry which is preliminary data.</text>
</comment>
<keyword evidence="10" id="KW-1185">Reference proteome</keyword>
<evidence type="ECO:0000256" key="6">
    <source>
        <dbReference type="PROSITE-ProRule" id="PRU00070"/>
    </source>
</evidence>
<dbReference type="InterPro" id="IPR036407">
    <property type="entry name" value="DM_DNA-bd_sf"/>
</dbReference>
<feature type="region of interest" description="Disordered" evidence="7">
    <location>
        <begin position="478"/>
        <end position="501"/>
    </location>
</feature>
<evidence type="ECO:0000256" key="7">
    <source>
        <dbReference type="SAM" id="MobiDB-lite"/>
    </source>
</evidence>
<protein>
    <recommendedName>
        <fullName evidence="8">DM domain-containing protein</fullName>
    </recommendedName>
</protein>
<dbReference type="GO" id="GO:0000981">
    <property type="term" value="F:DNA-binding transcription factor activity, RNA polymerase II-specific"/>
    <property type="evidence" value="ECO:0007669"/>
    <property type="project" value="TreeGrafter"/>
</dbReference>
<dbReference type="GO" id="GO:0005634">
    <property type="term" value="C:nucleus"/>
    <property type="evidence" value="ECO:0007669"/>
    <property type="project" value="UniProtKB-SubCell"/>
</dbReference>
<dbReference type="InterPro" id="IPR005173">
    <property type="entry name" value="DMA"/>
</dbReference>
<dbReference type="Pfam" id="PF03474">
    <property type="entry name" value="DMA"/>
    <property type="match status" value="1"/>
</dbReference>
<evidence type="ECO:0000256" key="2">
    <source>
        <dbReference type="ARBA" id="ARBA00022723"/>
    </source>
</evidence>
<dbReference type="SUPFAM" id="SSF46934">
    <property type="entry name" value="UBA-like"/>
    <property type="match status" value="1"/>
</dbReference>
<dbReference type="FunFam" id="4.10.1040.10:FF:000001">
    <property type="entry name" value="doublesex- and mab-3-related transcription factor 1"/>
    <property type="match status" value="1"/>
</dbReference>
<dbReference type="Gene3D" id="4.10.1040.10">
    <property type="entry name" value="DM DNA-binding domain"/>
    <property type="match status" value="1"/>
</dbReference>
<evidence type="ECO:0000313" key="9">
    <source>
        <dbReference type="EMBL" id="KAJ6225467.1"/>
    </source>
</evidence>
<feature type="compositionally biased region" description="Polar residues" evidence="7">
    <location>
        <begin position="329"/>
        <end position="350"/>
    </location>
</feature>
<dbReference type="GO" id="GO:0007548">
    <property type="term" value="P:sex differentiation"/>
    <property type="evidence" value="ECO:0007669"/>
    <property type="project" value="TreeGrafter"/>
</dbReference>
<feature type="region of interest" description="Disordered" evidence="7">
    <location>
        <begin position="192"/>
        <end position="218"/>
    </location>
</feature>
<dbReference type="CDD" id="cd14370">
    <property type="entry name" value="CUE_DMA"/>
    <property type="match status" value="1"/>
</dbReference>
<dbReference type="GO" id="GO:0046872">
    <property type="term" value="F:metal ion binding"/>
    <property type="evidence" value="ECO:0007669"/>
    <property type="project" value="UniProtKB-KW"/>
</dbReference>
<dbReference type="PROSITE" id="PS50809">
    <property type="entry name" value="DM_2"/>
    <property type="match status" value="1"/>
</dbReference>
<dbReference type="PANTHER" id="PTHR12322">
    <property type="entry name" value="DOUBLESEX AND MAB-3 RELATED TRANSCRIPTION FACTOR DMRT"/>
    <property type="match status" value="1"/>
</dbReference>
<dbReference type="InterPro" id="IPR026607">
    <property type="entry name" value="DMRT"/>
</dbReference>
<evidence type="ECO:0000256" key="5">
    <source>
        <dbReference type="ARBA" id="ARBA00023242"/>
    </source>
</evidence>
<dbReference type="Pfam" id="PF00751">
    <property type="entry name" value="DM"/>
    <property type="match status" value="1"/>
</dbReference>
<accession>A0A9Q0MJA5</accession>
<comment type="subcellular location">
    <subcellularLocation>
        <location evidence="6">Nucleus</location>
    </subcellularLocation>
</comment>
<dbReference type="GO" id="GO:0000978">
    <property type="term" value="F:RNA polymerase II cis-regulatory region sequence-specific DNA binding"/>
    <property type="evidence" value="ECO:0007669"/>
    <property type="project" value="TreeGrafter"/>
</dbReference>
<evidence type="ECO:0000313" key="10">
    <source>
        <dbReference type="Proteomes" id="UP001142055"/>
    </source>
</evidence>
<dbReference type="SUPFAM" id="SSF82927">
    <property type="entry name" value="Cysteine-rich DNA binding domain, (DM domain)"/>
    <property type="match status" value="1"/>
</dbReference>
<evidence type="ECO:0000256" key="1">
    <source>
        <dbReference type="ARBA" id="ARBA00006834"/>
    </source>
</evidence>
<keyword evidence="4 6" id="KW-0238">DNA-binding</keyword>
<dbReference type="InterPro" id="IPR001275">
    <property type="entry name" value="DM_DNA-bd"/>
</dbReference>
<reference evidence="9" key="1">
    <citation type="submission" date="2022-12" db="EMBL/GenBank/DDBJ databases">
        <title>Genome assemblies of Blomia tropicalis.</title>
        <authorList>
            <person name="Cui Y."/>
        </authorList>
    </citation>
    <scope>NUCLEOTIDE SEQUENCE</scope>
    <source>
        <tissue evidence="9">Adult mites</tissue>
    </source>
</reference>
<dbReference type="SMART" id="SM00301">
    <property type="entry name" value="DM"/>
    <property type="match status" value="1"/>
</dbReference>
<keyword evidence="5 6" id="KW-0539">Nucleus</keyword>
<feature type="region of interest" description="Disordered" evidence="7">
    <location>
        <begin position="560"/>
        <end position="586"/>
    </location>
</feature>
<evidence type="ECO:0000256" key="4">
    <source>
        <dbReference type="ARBA" id="ARBA00023125"/>
    </source>
</evidence>
<proteinExistence type="inferred from homology"/>
<keyword evidence="2 6" id="KW-0479">Metal-binding</keyword>
<sequence length="586" mass="63610">MSSDEPLSSTIDSINFNSTSGLTSGSGDDSNDGTLGGLRKPKCARCRNHGMISWLKGHKRHCNFKDCRCPKCNLIAERQRIMAAQVALKRRQAAEDAIAIGLRAMATGAPVTTYLPQGPIFGLEITEPEQLKLSTDLVMDNGKKINEMKSIERVKVEEMIEPKCTANRNPHQTTKRSNTKVGIGQKSKRFKIDRNSPEPQSNHIETKSKHLHSHHQIESNHRLVTEAADDYRSGRTSPIGTILKLFPDQKRPVIDLVLQACDGSVFKTIEHFLSIDEAITLKSNLKDHNLKQLFTKQLTNNNNGSNSMIDQHRPLNSRQHYRLMDSNESKMLTHSNDRSPSPSSMMMNHKYSSPPQIPFASIGSSNVAHPNNYSDELHQITAATAGASPGHQVPSPTLSASLCGPQPSSLFNPVSALYYPPPFGNFNHRNGLLYNSATTFSDLTGSNGSTYSFSNHCHSTHGQQDCFDCSTSPIAPRSSSSNASSLASPPTASIPTTTSMSASTLGTLSSAPIGGYTPSITGLYSSGQPIFSFMLSPRESITSKRHSSFGMAAVDLSTTHNVGGSPSSTDNPPLGSLPRITSRSNH</sequence>
<dbReference type="PROSITE" id="PS40000">
    <property type="entry name" value="DM_1"/>
    <property type="match status" value="1"/>
</dbReference>
<gene>
    <name evidence="9" type="ORF">RDWZM_004012</name>
</gene>
<organism evidence="9 10">
    <name type="scientific">Blomia tropicalis</name>
    <name type="common">Mite</name>
    <dbReference type="NCBI Taxonomy" id="40697"/>
    <lineage>
        <taxon>Eukaryota</taxon>
        <taxon>Metazoa</taxon>
        <taxon>Ecdysozoa</taxon>
        <taxon>Arthropoda</taxon>
        <taxon>Chelicerata</taxon>
        <taxon>Arachnida</taxon>
        <taxon>Acari</taxon>
        <taxon>Acariformes</taxon>
        <taxon>Sarcoptiformes</taxon>
        <taxon>Astigmata</taxon>
        <taxon>Glycyphagoidea</taxon>
        <taxon>Echimyopodidae</taxon>
        <taxon>Blomia</taxon>
    </lineage>
</organism>
<feature type="compositionally biased region" description="Polar residues" evidence="7">
    <location>
        <begin position="560"/>
        <end position="571"/>
    </location>
</feature>
<dbReference type="AlphaFoldDB" id="A0A9Q0MJA5"/>
<comment type="similarity">
    <text evidence="1">Belongs to the DMRT family.</text>
</comment>
<dbReference type="Proteomes" id="UP001142055">
    <property type="component" value="Chromosome 1"/>
</dbReference>
<evidence type="ECO:0000259" key="8">
    <source>
        <dbReference type="PROSITE" id="PS50809"/>
    </source>
</evidence>